<accession>A0A9Q9WQS0</accession>
<evidence type="ECO:0000256" key="2">
    <source>
        <dbReference type="ARBA" id="ARBA00022692"/>
    </source>
</evidence>
<evidence type="ECO:0000256" key="5">
    <source>
        <dbReference type="ARBA" id="ARBA00023136"/>
    </source>
</evidence>
<keyword evidence="8" id="KW-0393">Immunoglobulin domain</keyword>
<dbReference type="PANTHER" id="PTHR46841">
    <property type="entry name" value="OX-2 MEMBRANE GLYCOPROTEIN"/>
    <property type="match status" value="1"/>
</dbReference>
<dbReference type="Pfam" id="PF08205">
    <property type="entry name" value="C2-set_2"/>
    <property type="match status" value="1"/>
</dbReference>
<keyword evidence="5 9" id="KW-0472">Membrane</keyword>
<evidence type="ECO:0000313" key="11">
    <source>
        <dbReference type="RefSeq" id="XP_042587336.1"/>
    </source>
</evidence>
<reference evidence="11" key="1">
    <citation type="submission" date="2025-08" db="UniProtKB">
        <authorList>
            <consortium name="RefSeq"/>
        </authorList>
    </citation>
    <scope>IDENTIFICATION</scope>
    <source>
        <tissue evidence="11">Muscle</tissue>
    </source>
</reference>
<evidence type="ECO:0000256" key="7">
    <source>
        <dbReference type="ARBA" id="ARBA00023180"/>
    </source>
</evidence>
<evidence type="ECO:0000256" key="8">
    <source>
        <dbReference type="ARBA" id="ARBA00023319"/>
    </source>
</evidence>
<organism evidence="11">
    <name type="scientific">Cyprinus carpio</name>
    <name type="common">Common carp</name>
    <dbReference type="NCBI Taxonomy" id="7962"/>
    <lineage>
        <taxon>Eukaryota</taxon>
        <taxon>Metazoa</taxon>
        <taxon>Chordata</taxon>
        <taxon>Craniata</taxon>
        <taxon>Vertebrata</taxon>
        <taxon>Euteleostomi</taxon>
        <taxon>Actinopterygii</taxon>
        <taxon>Neopterygii</taxon>
        <taxon>Teleostei</taxon>
        <taxon>Ostariophysi</taxon>
        <taxon>Cypriniformes</taxon>
        <taxon>Cyprinidae</taxon>
        <taxon>Cyprininae</taxon>
        <taxon>Cyprinus</taxon>
    </lineage>
</organism>
<evidence type="ECO:0000256" key="4">
    <source>
        <dbReference type="ARBA" id="ARBA00022989"/>
    </source>
</evidence>
<dbReference type="GO" id="GO:0043025">
    <property type="term" value="C:neuronal cell body"/>
    <property type="evidence" value="ECO:0007669"/>
    <property type="project" value="TreeGrafter"/>
</dbReference>
<name>A0A9Q9WQS0_CYPCA</name>
<keyword evidence="4 9" id="KW-1133">Transmembrane helix</keyword>
<dbReference type="InterPro" id="IPR003599">
    <property type="entry name" value="Ig_sub"/>
</dbReference>
<feature type="transmembrane region" description="Helical" evidence="9">
    <location>
        <begin position="267"/>
        <end position="289"/>
    </location>
</feature>
<dbReference type="OrthoDB" id="9422141at2759"/>
<dbReference type="InterPro" id="IPR013106">
    <property type="entry name" value="Ig_V-set"/>
</dbReference>
<feature type="domain" description="Ig-like" evidence="10">
    <location>
        <begin position="149"/>
        <end position="252"/>
    </location>
</feature>
<dbReference type="Pfam" id="PF07686">
    <property type="entry name" value="V-set"/>
    <property type="match status" value="1"/>
</dbReference>
<dbReference type="GO" id="GO:0150079">
    <property type="term" value="P:negative regulation of neuroinflammatory response"/>
    <property type="evidence" value="ECO:0007669"/>
    <property type="project" value="TreeGrafter"/>
</dbReference>
<dbReference type="GO" id="GO:0030424">
    <property type="term" value="C:axon"/>
    <property type="evidence" value="ECO:0007669"/>
    <property type="project" value="TreeGrafter"/>
</dbReference>
<dbReference type="KEGG" id="ccar:109066379"/>
<proteinExistence type="predicted"/>
<sequence>MTLNRNFFQFRCYIGWQLCLIRNRPYYQTFDMLCLIILILSLINRAYLSEIIARGDTVVKFGKDASFSCTLSDASGVKQVTWQRVRDQEPVQTLATFSELFKQHVDDQYVGKVSFTAASVNSTSIEIKNATFEDEACYICSFKVYPFQPKRQTLCLAVKGISEITASVNPALSSDPDVVVSCSATGKPTPTIHWKSAEKELDNFRSSNFTTLNKDSSTTITSNLTLPLSQFHGKYVECVAQSDSMEKSSQITLPKVHSKVNATPRSYIITVSVLIIMAVVVIVIMVICFHTRLKRATFGIKSTYEEPLKEEC</sequence>
<keyword evidence="7" id="KW-0325">Glycoprotein</keyword>
<dbReference type="SMART" id="SM00406">
    <property type="entry name" value="IGv"/>
    <property type="match status" value="1"/>
</dbReference>
<dbReference type="GO" id="GO:0016020">
    <property type="term" value="C:membrane"/>
    <property type="evidence" value="ECO:0007669"/>
    <property type="project" value="UniProtKB-SubCell"/>
</dbReference>
<dbReference type="InterPro" id="IPR047164">
    <property type="entry name" value="OX2G-like"/>
</dbReference>
<dbReference type="AlphaFoldDB" id="A0A9Q9WQS0"/>
<comment type="subcellular location">
    <subcellularLocation>
        <location evidence="1">Membrane</location>
        <topology evidence="1">Single-pass membrane protein</topology>
    </subcellularLocation>
</comment>
<dbReference type="SMART" id="SM00409">
    <property type="entry name" value="IG"/>
    <property type="match status" value="1"/>
</dbReference>
<dbReference type="InterPro" id="IPR013162">
    <property type="entry name" value="CD80_C2-set"/>
</dbReference>
<evidence type="ECO:0000256" key="1">
    <source>
        <dbReference type="ARBA" id="ARBA00004167"/>
    </source>
</evidence>
<protein>
    <submittedName>
        <fullName evidence="11">OX-2 membrane glycoprotein-like</fullName>
    </submittedName>
</protein>
<dbReference type="PANTHER" id="PTHR46841:SF7">
    <property type="entry name" value="IG-LIKE DOMAIN-CONTAINING PROTEIN"/>
    <property type="match status" value="1"/>
</dbReference>
<dbReference type="GO" id="GO:0098632">
    <property type="term" value="F:cell-cell adhesion mediator activity"/>
    <property type="evidence" value="ECO:0007669"/>
    <property type="project" value="InterPro"/>
</dbReference>
<evidence type="ECO:0000256" key="3">
    <source>
        <dbReference type="ARBA" id="ARBA00022729"/>
    </source>
</evidence>
<dbReference type="PROSITE" id="PS50835">
    <property type="entry name" value="IG_LIKE"/>
    <property type="match status" value="2"/>
</dbReference>
<dbReference type="GeneID" id="109066379"/>
<dbReference type="Proteomes" id="UP001155660">
    <property type="component" value="Chromosome A1"/>
</dbReference>
<dbReference type="GO" id="GO:0009986">
    <property type="term" value="C:cell surface"/>
    <property type="evidence" value="ECO:0007669"/>
    <property type="project" value="TreeGrafter"/>
</dbReference>
<dbReference type="GO" id="GO:0034113">
    <property type="term" value="P:heterotypic cell-cell adhesion"/>
    <property type="evidence" value="ECO:0007669"/>
    <property type="project" value="TreeGrafter"/>
</dbReference>
<evidence type="ECO:0000259" key="10">
    <source>
        <dbReference type="PROSITE" id="PS50835"/>
    </source>
</evidence>
<keyword evidence="6" id="KW-1015">Disulfide bond</keyword>
<evidence type="ECO:0000256" key="6">
    <source>
        <dbReference type="ARBA" id="ARBA00023157"/>
    </source>
</evidence>
<gene>
    <name evidence="11" type="primary">LOC109066379</name>
</gene>
<feature type="domain" description="Ig-like" evidence="10">
    <location>
        <begin position="25"/>
        <end position="140"/>
    </location>
</feature>
<evidence type="ECO:0000256" key="9">
    <source>
        <dbReference type="SAM" id="Phobius"/>
    </source>
</evidence>
<keyword evidence="2 9" id="KW-0812">Transmembrane</keyword>
<dbReference type="RefSeq" id="XP_042587336.1">
    <property type="nucleotide sequence ID" value="XM_042731402.1"/>
</dbReference>
<keyword evidence="3" id="KW-0732">Signal</keyword>
<dbReference type="InterPro" id="IPR007110">
    <property type="entry name" value="Ig-like_dom"/>
</dbReference>